<sequence length="292" mass="30126">MTGEAPDAAGRAVPDAPAGPRRLAVLGSPIAHSKSPGLHRAAYDLLGLTDWTYERVEVGEGGLAAFLDGLGPEWRGLSLTMPLKPEALAIADEVERLAERAGAVNTLLLADDGRRLGFNTDIGGIVRALADSGVHAIRHGVLVGGGATAASALIAMAELGAVGVEVCVRDAGRAASVVDLGHALGLVMEVRPISRLAEPVPADLVVSTVPGGTDLGVVPSAELAQGPLLDVAYAPWPTALAASWLEHGGRVAHGLDMLLHQALLQVRIFVNDDPLARLPDEAAVLDVMRRSL</sequence>
<dbReference type="InterPro" id="IPR036291">
    <property type="entry name" value="NAD(P)-bd_dom_sf"/>
</dbReference>
<gene>
    <name evidence="4" type="ORF">ACFPER_15450</name>
</gene>
<name>A0ABV9R857_9MICO</name>
<dbReference type="PANTHER" id="PTHR21089:SF1">
    <property type="entry name" value="BIFUNCTIONAL 3-DEHYDROQUINATE DEHYDRATASE_SHIKIMATE DEHYDROGENASE, CHLOROPLASTIC"/>
    <property type="match status" value="1"/>
</dbReference>
<dbReference type="GO" id="GO:0004764">
    <property type="term" value="F:shikimate 3-dehydrogenase (NADP+) activity"/>
    <property type="evidence" value="ECO:0007669"/>
    <property type="project" value="UniProtKB-EC"/>
</dbReference>
<dbReference type="SUPFAM" id="SSF51735">
    <property type="entry name" value="NAD(P)-binding Rossmann-fold domains"/>
    <property type="match status" value="1"/>
</dbReference>
<dbReference type="Proteomes" id="UP001595960">
    <property type="component" value="Unassembled WGS sequence"/>
</dbReference>
<evidence type="ECO:0000313" key="4">
    <source>
        <dbReference type="EMBL" id="MFC4830194.1"/>
    </source>
</evidence>
<keyword evidence="4" id="KW-0560">Oxidoreductase</keyword>
<evidence type="ECO:0000259" key="3">
    <source>
        <dbReference type="Pfam" id="PF08501"/>
    </source>
</evidence>
<protein>
    <submittedName>
        <fullName evidence="4">Shikimate dehydrogenase</fullName>
        <ecNumber evidence="4">1.1.1.25</ecNumber>
    </submittedName>
</protein>
<comment type="pathway">
    <text evidence="1">Metabolic intermediate biosynthesis; chorismate biosynthesis; chorismate from D-erythrose 4-phosphate and phosphoenolpyruvate: step 4/7.</text>
</comment>
<dbReference type="RefSeq" id="WP_204394660.1">
    <property type="nucleotide sequence ID" value="NZ_JAFBBW010000001.1"/>
</dbReference>
<organism evidence="4 5">
    <name type="scientific">Agromyces aurantiacus</name>
    <dbReference type="NCBI Taxonomy" id="165814"/>
    <lineage>
        <taxon>Bacteria</taxon>
        <taxon>Bacillati</taxon>
        <taxon>Actinomycetota</taxon>
        <taxon>Actinomycetes</taxon>
        <taxon>Micrococcales</taxon>
        <taxon>Microbacteriaceae</taxon>
        <taxon>Agromyces</taxon>
    </lineage>
</organism>
<reference evidence="5" key="1">
    <citation type="journal article" date="2019" name="Int. J. Syst. Evol. Microbiol.">
        <title>The Global Catalogue of Microorganisms (GCM) 10K type strain sequencing project: providing services to taxonomists for standard genome sequencing and annotation.</title>
        <authorList>
            <consortium name="The Broad Institute Genomics Platform"/>
            <consortium name="The Broad Institute Genome Sequencing Center for Infectious Disease"/>
            <person name="Wu L."/>
            <person name="Ma J."/>
        </authorList>
    </citation>
    <scope>NUCLEOTIDE SEQUENCE [LARGE SCALE GENOMIC DNA]</scope>
    <source>
        <strain evidence="5">CGMCC 1.12192</strain>
    </source>
</reference>
<keyword evidence="5" id="KW-1185">Reference proteome</keyword>
<dbReference type="EC" id="1.1.1.25" evidence="4"/>
<keyword evidence="2" id="KW-0057">Aromatic amino acid biosynthesis</keyword>
<dbReference type="InterPro" id="IPR046346">
    <property type="entry name" value="Aminoacid_DH-like_N_sf"/>
</dbReference>
<accession>A0ABV9R857</accession>
<evidence type="ECO:0000256" key="1">
    <source>
        <dbReference type="ARBA" id="ARBA00004871"/>
    </source>
</evidence>
<evidence type="ECO:0000313" key="5">
    <source>
        <dbReference type="Proteomes" id="UP001595960"/>
    </source>
</evidence>
<dbReference type="Gene3D" id="3.40.50.720">
    <property type="entry name" value="NAD(P)-binding Rossmann-like Domain"/>
    <property type="match status" value="1"/>
</dbReference>
<dbReference type="EMBL" id="JBHSJC010000002">
    <property type="protein sequence ID" value="MFC4830194.1"/>
    <property type="molecule type" value="Genomic_DNA"/>
</dbReference>
<dbReference type="InterPro" id="IPR022893">
    <property type="entry name" value="Shikimate_DH_fam"/>
</dbReference>
<evidence type="ECO:0000256" key="2">
    <source>
        <dbReference type="ARBA" id="ARBA00023141"/>
    </source>
</evidence>
<comment type="caution">
    <text evidence="4">The sequence shown here is derived from an EMBL/GenBank/DDBJ whole genome shotgun (WGS) entry which is preliminary data.</text>
</comment>
<dbReference type="SUPFAM" id="SSF53223">
    <property type="entry name" value="Aminoacid dehydrogenase-like, N-terminal domain"/>
    <property type="match status" value="1"/>
</dbReference>
<dbReference type="Pfam" id="PF08501">
    <property type="entry name" value="Shikimate_dh_N"/>
    <property type="match status" value="1"/>
</dbReference>
<dbReference type="InterPro" id="IPR013708">
    <property type="entry name" value="Shikimate_DH-bd_N"/>
</dbReference>
<feature type="domain" description="Shikimate dehydrogenase substrate binding N-terminal" evidence="3">
    <location>
        <begin position="25"/>
        <end position="107"/>
    </location>
</feature>
<dbReference type="NCBIfam" id="NF001311">
    <property type="entry name" value="PRK00258.1-3"/>
    <property type="match status" value="1"/>
</dbReference>
<proteinExistence type="predicted"/>
<keyword evidence="2" id="KW-0028">Amino-acid biosynthesis</keyword>
<dbReference type="PANTHER" id="PTHR21089">
    <property type="entry name" value="SHIKIMATE DEHYDROGENASE"/>
    <property type="match status" value="1"/>
</dbReference>
<dbReference type="Gene3D" id="3.40.50.10860">
    <property type="entry name" value="Leucine Dehydrogenase, chain A, domain 1"/>
    <property type="match status" value="1"/>
</dbReference>